<protein>
    <submittedName>
        <fullName evidence="2">Ribosomal protein S14</fullName>
    </submittedName>
</protein>
<dbReference type="Proteomes" id="UP000095286">
    <property type="component" value="Unplaced"/>
</dbReference>
<evidence type="ECO:0000313" key="2">
    <source>
        <dbReference type="WBParaSite" id="RSKR_0000025800.1"/>
    </source>
</evidence>
<name>A0AC35TG67_9BILA</name>
<dbReference type="WBParaSite" id="RSKR_0000025800.1">
    <property type="protein sequence ID" value="RSKR_0000025800.1"/>
    <property type="gene ID" value="RSKR_0000025800"/>
</dbReference>
<organism evidence="1 2">
    <name type="scientific">Rhabditophanes sp. KR3021</name>
    <dbReference type="NCBI Taxonomy" id="114890"/>
    <lineage>
        <taxon>Eukaryota</taxon>
        <taxon>Metazoa</taxon>
        <taxon>Ecdysozoa</taxon>
        <taxon>Nematoda</taxon>
        <taxon>Chromadorea</taxon>
        <taxon>Rhabditida</taxon>
        <taxon>Tylenchina</taxon>
        <taxon>Panagrolaimomorpha</taxon>
        <taxon>Strongyloidoidea</taxon>
        <taxon>Alloionematidae</taxon>
        <taxon>Rhabditophanes</taxon>
    </lineage>
</organism>
<evidence type="ECO:0000313" key="1">
    <source>
        <dbReference type="Proteomes" id="UP000095286"/>
    </source>
</evidence>
<reference evidence="2" key="1">
    <citation type="submission" date="2016-11" db="UniProtKB">
        <authorList>
            <consortium name="WormBaseParasite"/>
        </authorList>
    </citation>
    <scope>IDENTIFICATION</scope>
    <source>
        <strain evidence="2">KR3021</strain>
    </source>
</reference>
<proteinExistence type="predicted"/>
<sequence>MIRNLSTLFKLTLDLRPSMMVPNISRGVSSDVPPAPGSNTPILTDSGGPEIELSAPAEEAEAVAVQKCLKLYNQANLSDMKLDTYPFYVEREWWKEGKRMTFWANWRQLRDVRRRNAVHEAGPERLRLKALKENTVLPQALRDEMGEKLHVMNSHTRPNLILNMCMFTGRQRGKIKPYRVNRHIFRKLADHSQLSGVQRAMW</sequence>
<accession>A0AC35TG67</accession>